<sequence length="113" mass="13132">PSSVKTFVDIAYQCLQRTREQRPTMSVVVEKLNAALELKELHDLKLQREHEQEEMRKAAEYEYREILELADPPLIYKSVKELKALLSKGFPVNGGKTLNFNLYIPYNFASFVL</sequence>
<evidence type="ECO:0000313" key="1">
    <source>
        <dbReference type="EMBL" id="GFD14129.1"/>
    </source>
</evidence>
<accession>A0A699TYS8</accession>
<dbReference type="AlphaFoldDB" id="A0A699TYS8"/>
<dbReference type="Gene3D" id="1.10.510.10">
    <property type="entry name" value="Transferase(Phosphotransferase) domain 1"/>
    <property type="match status" value="1"/>
</dbReference>
<gene>
    <name evidence="1" type="ORF">Tci_886098</name>
</gene>
<name>A0A699TYS8_TANCI</name>
<dbReference type="GO" id="GO:0016301">
    <property type="term" value="F:kinase activity"/>
    <property type="evidence" value="ECO:0007669"/>
    <property type="project" value="UniProtKB-KW"/>
</dbReference>
<proteinExistence type="predicted"/>
<comment type="caution">
    <text evidence="1">The sequence shown here is derived from an EMBL/GenBank/DDBJ whole genome shotgun (WGS) entry which is preliminary data.</text>
</comment>
<protein>
    <submittedName>
        <fullName evidence="1">Protein kinase-like domain, phloem protein 2-like protein</fullName>
    </submittedName>
</protein>
<keyword evidence="1" id="KW-0808">Transferase</keyword>
<organism evidence="1">
    <name type="scientific">Tanacetum cinerariifolium</name>
    <name type="common">Dalmatian daisy</name>
    <name type="synonym">Chrysanthemum cinerariifolium</name>
    <dbReference type="NCBI Taxonomy" id="118510"/>
    <lineage>
        <taxon>Eukaryota</taxon>
        <taxon>Viridiplantae</taxon>
        <taxon>Streptophyta</taxon>
        <taxon>Embryophyta</taxon>
        <taxon>Tracheophyta</taxon>
        <taxon>Spermatophyta</taxon>
        <taxon>Magnoliopsida</taxon>
        <taxon>eudicotyledons</taxon>
        <taxon>Gunneridae</taxon>
        <taxon>Pentapetalae</taxon>
        <taxon>asterids</taxon>
        <taxon>campanulids</taxon>
        <taxon>Asterales</taxon>
        <taxon>Asteraceae</taxon>
        <taxon>Asteroideae</taxon>
        <taxon>Anthemideae</taxon>
        <taxon>Anthemidinae</taxon>
        <taxon>Tanacetum</taxon>
    </lineage>
</organism>
<dbReference type="EMBL" id="BKCJ011277306">
    <property type="protein sequence ID" value="GFD14129.1"/>
    <property type="molecule type" value="Genomic_DNA"/>
</dbReference>
<keyword evidence="1" id="KW-0418">Kinase</keyword>
<feature type="non-terminal residue" evidence="1">
    <location>
        <position position="1"/>
    </location>
</feature>
<reference evidence="1" key="1">
    <citation type="journal article" date="2019" name="Sci. Rep.">
        <title>Draft genome of Tanacetum cinerariifolium, the natural source of mosquito coil.</title>
        <authorList>
            <person name="Yamashiro T."/>
            <person name="Shiraishi A."/>
            <person name="Satake H."/>
            <person name="Nakayama K."/>
        </authorList>
    </citation>
    <scope>NUCLEOTIDE SEQUENCE</scope>
</reference>